<comment type="caution">
    <text evidence="13">Lacks conserved residue(s) required for the propagation of feature annotation.</text>
</comment>
<dbReference type="SUPFAM" id="SSF103575">
    <property type="entry name" value="Plexin repeat"/>
    <property type="match status" value="1"/>
</dbReference>
<evidence type="ECO:0000256" key="9">
    <source>
        <dbReference type="ARBA" id="ARBA00023157"/>
    </source>
</evidence>
<dbReference type="GO" id="GO:0071526">
    <property type="term" value="P:semaphorin-plexin signaling pathway"/>
    <property type="evidence" value="ECO:0007669"/>
    <property type="project" value="TreeGrafter"/>
</dbReference>
<dbReference type="FunFam" id="3.30.1680.10:FF:000016">
    <property type="entry name" value="Putative Semaphorin-6B"/>
    <property type="match status" value="1"/>
</dbReference>
<dbReference type="GO" id="GO:0005615">
    <property type="term" value="C:extracellular space"/>
    <property type="evidence" value="ECO:0007669"/>
    <property type="project" value="TreeGrafter"/>
</dbReference>
<dbReference type="SMART" id="SM00423">
    <property type="entry name" value="PSI"/>
    <property type="match status" value="1"/>
</dbReference>
<evidence type="ECO:0000259" key="17">
    <source>
        <dbReference type="PROSITE" id="PS51004"/>
    </source>
</evidence>
<feature type="domain" description="Ig-like" evidence="16">
    <location>
        <begin position="560"/>
        <end position="646"/>
    </location>
</feature>
<dbReference type="GO" id="GO:0030215">
    <property type="term" value="F:semaphorin receptor binding"/>
    <property type="evidence" value="ECO:0007669"/>
    <property type="project" value="InterPro"/>
</dbReference>
<dbReference type="GO" id="GO:0000122">
    <property type="term" value="P:negative regulation of transcription by RNA polymerase II"/>
    <property type="evidence" value="ECO:0007669"/>
    <property type="project" value="TreeGrafter"/>
</dbReference>
<evidence type="ECO:0000256" key="13">
    <source>
        <dbReference type="PROSITE-ProRule" id="PRU00352"/>
    </source>
</evidence>
<evidence type="ECO:0000256" key="2">
    <source>
        <dbReference type="ARBA" id="ARBA00009492"/>
    </source>
</evidence>
<evidence type="ECO:0000256" key="4">
    <source>
        <dbReference type="ARBA" id="ARBA00022692"/>
    </source>
</evidence>
<dbReference type="Ensembl" id="ENSTNIT00000018623.1">
    <property type="protein sequence ID" value="ENSTNIP00000018398.1"/>
    <property type="gene ID" value="ENSTNIG00000015334.1"/>
</dbReference>
<dbReference type="Proteomes" id="UP000007303">
    <property type="component" value="Unassembled WGS sequence"/>
</dbReference>
<keyword evidence="6" id="KW-0524">Neurogenesis</keyword>
<evidence type="ECO:0000256" key="5">
    <source>
        <dbReference type="ARBA" id="ARBA00022782"/>
    </source>
</evidence>
<keyword evidence="19" id="KW-1185">Reference proteome</keyword>
<protein>
    <recommendedName>
        <fullName evidence="12">Semaphorin-1A</fullName>
    </recommendedName>
</protein>
<keyword evidence="9" id="KW-1015">Disulfide bond</keyword>
<keyword evidence="8 14" id="KW-0472">Membrane</keyword>
<evidence type="ECO:0000256" key="1">
    <source>
        <dbReference type="ARBA" id="ARBA00004370"/>
    </source>
</evidence>
<dbReference type="Pfam" id="PF01437">
    <property type="entry name" value="PSI"/>
    <property type="match status" value="1"/>
</dbReference>
<dbReference type="AlphaFoldDB" id="H3DD05"/>
<dbReference type="STRING" id="99883.ENSTNIP00000018398"/>
<dbReference type="InterPro" id="IPR003599">
    <property type="entry name" value="Ig_sub"/>
</dbReference>
<dbReference type="SMART" id="SM00409">
    <property type="entry name" value="IG"/>
    <property type="match status" value="1"/>
</dbReference>
<evidence type="ECO:0000313" key="18">
    <source>
        <dbReference type="Ensembl" id="ENSTNIP00000018398.1"/>
    </source>
</evidence>
<organism evidence="18 19">
    <name type="scientific">Tetraodon nigroviridis</name>
    <name type="common">Spotted green pufferfish</name>
    <name type="synonym">Chelonodon nigroviridis</name>
    <dbReference type="NCBI Taxonomy" id="99883"/>
    <lineage>
        <taxon>Eukaryota</taxon>
        <taxon>Metazoa</taxon>
        <taxon>Chordata</taxon>
        <taxon>Craniata</taxon>
        <taxon>Vertebrata</taxon>
        <taxon>Euteleostomi</taxon>
        <taxon>Actinopterygii</taxon>
        <taxon>Neopterygii</taxon>
        <taxon>Teleostei</taxon>
        <taxon>Neoteleostei</taxon>
        <taxon>Acanthomorphata</taxon>
        <taxon>Eupercaria</taxon>
        <taxon>Tetraodontiformes</taxon>
        <taxon>Tetradontoidea</taxon>
        <taxon>Tetraodontidae</taxon>
        <taxon>Tetraodon</taxon>
    </lineage>
</organism>
<feature type="chain" id="PRO_5003583272" description="Semaphorin-1A" evidence="15">
    <location>
        <begin position="20"/>
        <end position="705"/>
    </location>
</feature>
<dbReference type="FunFam" id="2.130.10.10:FF:001703">
    <property type="entry name" value="Semaphorin 4e"/>
    <property type="match status" value="1"/>
</dbReference>
<evidence type="ECO:0000256" key="6">
    <source>
        <dbReference type="ARBA" id="ARBA00022902"/>
    </source>
</evidence>
<dbReference type="PROSITE" id="PS51004">
    <property type="entry name" value="SEMA"/>
    <property type="match status" value="1"/>
</dbReference>
<proteinExistence type="inferred from homology"/>
<dbReference type="Pfam" id="PF00047">
    <property type="entry name" value="ig"/>
    <property type="match status" value="1"/>
</dbReference>
<keyword evidence="4 14" id="KW-0812">Transmembrane</keyword>
<dbReference type="Gene3D" id="3.30.1680.10">
    <property type="entry name" value="ligand-binding face of the semaphorins, domain 2"/>
    <property type="match status" value="1"/>
</dbReference>
<dbReference type="PANTHER" id="PTHR11036">
    <property type="entry name" value="SEMAPHORIN"/>
    <property type="match status" value="1"/>
</dbReference>
<dbReference type="Gene3D" id="2.60.40.10">
    <property type="entry name" value="Immunoglobulins"/>
    <property type="match status" value="1"/>
</dbReference>
<evidence type="ECO:0000256" key="11">
    <source>
        <dbReference type="ARBA" id="ARBA00023319"/>
    </source>
</evidence>
<feature type="domain" description="Sema" evidence="17">
    <location>
        <begin position="31"/>
        <end position="503"/>
    </location>
</feature>
<dbReference type="GO" id="GO:0043931">
    <property type="term" value="P:ossification involved in bone maturation"/>
    <property type="evidence" value="ECO:0007669"/>
    <property type="project" value="TreeGrafter"/>
</dbReference>
<dbReference type="HOGENOM" id="CLU_009051_4_1_1"/>
<evidence type="ECO:0000256" key="12">
    <source>
        <dbReference type="ARBA" id="ARBA00074143"/>
    </source>
</evidence>
<dbReference type="Gene3D" id="2.130.10.10">
    <property type="entry name" value="YVTN repeat-like/Quinoprotein amine dehydrogenase"/>
    <property type="match status" value="1"/>
</dbReference>
<keyword evidence="11" id="KW-0393">Immunoglobulin domain</keyword>
<dbReference type="PROSITE" id="PS50835">
    <property type="entry name" value="IG_LIKE"/>
    <property type="match status" value="1"/>
</dbReference>
<reference evidence="19" key="1">
    <citation type="journal article" date="2004" name="Nature">
        <title>Genome duplication in the teleost fish Tetraodon nigroviridis reveals the early vertebrate proto-karyotype.</title>
        <authorList>
            <person name="Jaillon O."/>
            <person name="Aury J.-M."/>
            <person name="Brunet F."/>
            <person name="Petit J.-L."/>
            <person name="Stange-Thomann N."/>
            <person name="Mauceli E."/>
            <person name="Bouneau L."/>
            <person name="Fischer C."/>
            <person name="Ozouf-Costaz C."/>
            <person name="Bernot A."/>
            <person name="Nicaud S."/>
            <person name="Jaffe D."/>
            <person name="Fisher S."/>
            <person name="Lutfalla G."/>
            <person name="Dossat C."/>
            <person name="Segurens B."/>
            <person name="Dasilva C."/>
            <person name="Salanoubat M."/>
            <person name="Levy M."/>
            <person name="Boudet N."/>
            <person name="Castellano S."/>
            <person name="Anthouard V."/>
            <person name="Jubin C."/>
            <person name="Castelli V."/>
            <person name="Katinka M."/>
            <person name="Vacherie B."/>
            <person name="Biemont C."/>
            <person name="Skalli Z."/>
            <person name="Cattolico L."/>
            <person name="Poulain J."/>
            <person name="De Berardinis V."/>
            <person name="Cruaud C."/>
            <person name="Duprat S."/>
            <person name="Brottier P."/>
            <person name="Coutanceau J.-P."/>
            <person name="Gouzy J."/>
            <person name="Parra G."/>
            <person name="Lardier G."/>
            <person name="Chapple C."/>
            <person name="McKernan K.J."/>
            <person name="McEwan P."/>
            <person name="Bosak S."/>
            <person name="Kellis M."/>
            <person name="Volff J.-N."/>
            <person name="Guigo R."/>
            <person name="Zody M.C."/>
            <person name="Mesirov J."/>
            <person name="Lindblad-Toh K."/>
            <person name="Birren B."/>
            <person name="Nusbaum C."/>
            <person name="Kahn D."/>
            <person name="Robinson-Rechavi M."/>
            <person name="Laudet V."/>
            <person name="Schachter V."/>
            <person name="Quetier F."/>
            <person name="Saurin W."/>
            <person name="Scarpelli C."/>
            <person name="Wincker P."/>
            <person name="Lander E.S."/>
            <person name="Weissenbach J."/>
            <person name="Roest Crollius H."/>
        </authorList>
    </citation>
    <scope>NUCLEOTIDE SEQUENCE [LARGE SCALE GENOMIC DNA]</scope>
</reference>
<keyword evidence="5" id="KW-0221">Differentiation</keyword>
<evidence type="ECO:0000256" key="10">
    <source>
        <dbReference type="ARBA" id="ARBA00023180"/>
    </source>
</evidence>
<dbReference type="InterPro" id="IPR013783">
    <property type="entry name" value="Ig-like_fold"/>
</dbReference>
<dbReference type="GO" id="GO:0005886">
    <property type="term" value="C:plasma membrane"/>
    <property type="evidence" value="ECO:0007669"/>
    <property type="project" value="TreeGrafter"/>
</dbReference>
<dbReference type="GO" id="GO:0007411">
    <property type="term" value="P:axon guidance"/>
    <property type="evidence" value="ECO:0007669"/>
    <property type="project" value="UniProtKB-ARBA"/>
</dbReference>
<name>H3DD05_TETNG</name>
<keyword evidence="10" id="KW-0325">Glycoprotein</keyword>
<comment type="similarity">
    <text evidence="2">Belongs to the semaphorin family.</text>
</comment>
<sequence>EDQMHLLLFLFWLLPLACTLKDASSLECTPRRFVAFHEDNANLFREEGVANYTTMLLREDLDTLLVGAREAIYALDLKDISKKRASVKWEVTQQQISDCQNKGKDPEMDCKNFIRILHKMDDNNKMYVCGTNAFDPQCDYMSYTEGQLTLERKVEDGKGKCPFDPFQRHTSLMAGNDLYSATSMNFLGSEPILLRSSHVPLRTEFKNSWLNEPTFVSMTQIPESHMSALGDDDKVYLFFSETAVECDCYQKLVVSRVARVCKGDMGGQRTLQKRWTSFMKARVECPVPGARLPYVIQDAYRWCGSPWLWSDCLFFAVFKPQEETSDLSAVCAYRVSDISRVFAEGKYKTPVTVETAFVKWVTYSGDVPVPRPGACIDNEARKIGIKDSLQLPDPTLQFIKMRPLMDQTVQPVGGKPLLVRKGASFTCIVVDQVQAADGEQHHVMFIGTEEGTLVKAVNYDGEMFIIEEVQVFQHREAIKILKISNVTGQLYAGSDSGATQVPRATCGRSSSCMDCVLSRDPYCGWDAVDGKCSLLSSSNSFRTGELIQSVREGDAKRCPPAGELAPLDPLERTIWPGGNLNLSCSLPSQLAKTVWELDGKTLTPTARVQSLRDGLLIFHASGSDAGRYRCLSVEKSKAGLFTTTVAEYQVGLSGDGILPHAQIRGPSVAGLQAAVGLLVVCLLGLLTWSCYKGHIPLPWNCRRTR</sequence>
<evidence type="ECO:0000256" key="15">
    <source>
        <dbReference type="SAM" id="SignalP"/>
    </source>
</evidence>
<dbReference type="OMA" id="RDHTREF"/>
<dbReference type="GeneTree" id="ENSGT00940000165656"/>
<dbReference type="GO" id="GO:0001755">
    <property type="term" value="P:neural crest cell migration"/>
    <property type="evidence" value="ECO:0007669"/>
    <property type="project" value="TreeGrafter"/>
</dbReference>
<dbReference type="InterPro" id="IPR015943">
    <property type="entry name" value="WD40/YVTN_repeat-like_dom_sf"/>
</dbReference>
<dbReference type="InterPro" id="IPR001627">
    <property type="entry name" value="Semap_dom"/>
</dbReference>
<dbReference type="InterPro" id="IPR036179">
    <property type="entry name" value="Ig-like_dom_sf"/>
</dbReference>
<dbReference type="InterPro" id="IPR013151">
    <property type="entry name" value="Immunoglobulin_dom"/>
</dbReference>
<dbReference type="InterPro" id="IPR027231">
    <property type="entry name" value="Semaphorin"/>
</dbReference>
<dbReference type="GO" id="GO:0045499">
    <property type="term" value="F:chemorepellent activity"/>
    <property type="evidence" value="ECO:0007669"/>
    <property type="project" value="TreeGrafter"/>
</dbReference>
<feature type="signal peptide" evidence="15">
    <location>
        <begin position="1"/>
        <end position="19"/>
    </location>
</feature>
<accession>H3DD05</accession>
<evidence type="ECO:0000256" key="8">
    <source>
        <dbReference type="ARBA" id="ARBA00023136"/>
    </source>
</evidence>
<dbReference type="SMART" id="SM00630">
    <property type="entry name" value="Sema"/>
    <property type="match status" value="1"/>
</dbReference>
<dbReference type="SUPFAM" id="SSF101912">
    <property type="entry name" value="Sema domain"/>
    <property type="match status" value="1"/>
</dbReference>
<keyword evidence="3" id="KW-0217">Developmental protein</keyword>
<dbReference type="InterPro" id="IPR002165">
    <property type="entry name" value="Plexin_repeat"/>
</dbReference>
<dbReference type="InterPro" id="IPR016201">
    <property type="entry name" value="PSI"/>
</dbReference>
<evidence type="ECO:0000259" key="16">
    <source>
        <dbReference type="PROSITE" id="PS50835"/>
    </source>
</evidence>
<reference evidence="18" key="2">
    <citation type="submission" date="2025-08" db="UniProtKB">
        <authorList>
            <consortium name="Ensembl"/>
        </authorList>
    </citation>
    <scope>IDENTIFICATION</scope>
</reference>
<dbReference type="InParanoid" id="H3DD05"/>
<comment type="subcellular location">
    <subcellularLocation>
        <location evidence="1">Membrane</location>
    </subcellularLocation>
</comment>
<evidence type="ECO:0000256" key="3">
    <source>
        <dbReference type="ARBA" id="ARBA00022473"/>
    </source>
</evidence>
<dbReference type="SUPFAM" id="SSF48726">
    <property type="entry name" value="Immunoglobulin"/>
    <property type="match status" value="1"/>
</dbReference>
<dbReference type="GO" id="GO:0030335">
    <property type="term" value="P:positive regulation of cell migration"/>
    <property type="evidence" value="ECO:0007669"/>
    <property type="project" value="TreeGrafter"/>
</dbReference>
<keyword evidence="15" id="KW-0732">Signal</keyword>
<dbReference type="InterPro" id="IPR036352">
    <property type="entry name" value="Semap_dom_sf"/>
</dbReference>
<dbReference type="Pfam" id="PF01403">
    <property type="entry name" value="Sema"/>
    <property type="match status" value="1"/>
</dbReference>
<keyword evidence="7 14" id="KW-1133">Transmembrane helix</keyword>
<dbReference type="PANTHER" id="PTHR11036:SF135">
    <property type="entry name" value="SEMAPHORIN 4D ISOFORM X1-RELATED"/>
    <property type="match status" value="1"/>
</dbReference>
<evidence type="ECO:0000256" key="7">
    <source>
        <dbReference type="ARBA" id="ARBA00022989"/>
    </source>
</evidence>
<evidence type="ECO:0000256" key="14">
    <source>
        <dbReference type="SAM" id="Phobius"/>
    </source>
</evidence>
<dbReference type="InterPro" id="IPR007110">
    <property type="entry name" value="Ig-like_dom"/>
</dbReference>
<reference evidence="18" key="3">
    <citation type="submission" date="2025-09" db="UniProtKB">
        <authorList>
            <consortium name="Ensembl"/>
        </authorList>
    </citation>
    <scope>IDENTIFICATION</scope>
</reference>
<feature type="transmembrane region" description="Helical" evidence="14">
    <location>
        <begin position="669"/>
        <end position="688"/>
    </location>
</feature>
<evidence type="ECO:0000313" key="19">
    <source>
        <dbReference type="Proteomes" id="UP000007303"/>
    </source>
</evidence>